<feature type="domain" description="AAA+ ATPase" evidence="4">
    <location>
        <begin position="571"/>
        <end position="711"/>
    </location>
</feature>
<dbReference type="GO" id="GO:0005524">
    <property type="term" value="F:ATP binding"/>
    <property type="evidence" value="ECO:0007669"/>
    <property type="project" value="UniProtKB-KW"/>
</dbReference>
<dbReference type="Gene3D" id="1.10.10.2010">
    <property type="match status" value="1"/>
</dbReference>
<dbReference type="PROSITE" id="PS00674">
    <property type="entry name" value="AAA"/>
    <property type="match status" value="2"/>
</dbReference>
<evidence type="ECO:0000256" key="2">
    <source>
        <dbReference type="ARBA" id="ARBA00022741"/>
    </source>
</evidence>
<dbReference type="InterPro" id="IPR050168">
    <property type="entry name" value="AAA_ATPase_domain"/>
</dbReference>
<dbReference type="GO" id="GO:0016887">
    <property type="term" value="F:ATP hydrolysis activity"/>
    <property type="evidence" value="ECO:0007669"/>
    <property type="project" value="InterPro"/>
</dbReference>
<evidence type="ECO:0000259" key="4">
    <source>
        <dbReference type="SMART" id="SM00382"/>
    </source>
</evidence>
<dbReference type="SUPFAM" id="SSF52540">
    <property type="entry name" value="P-loop containing nucleoside triphosphate hydrolases"/>
    <property type="match status" value="2"/>
</dbReference>
<dbReference type="FunFam" id="1.10.8.60:FF:000112">
    <property type="entry name" value="Smallminded, isoform A"/>
    <property type="match status" value="1"/>
</dbReference>
<keyword evidence="3" id="KW-0067">ATP-binding</keyword>
<dbReference type="PANTHER" id="PTHR23077:SF171">
    <property type="entry name" value="NUCLEAR VALOSIN-CONTAINING PROTEIN-LIKE"/>
    <property type="match status" value="1"/>
</dbReference>
<comment type="caution">
    <text evidence="5">The sequence shown here is derived from an EMBL/GenBank/DDBJ whole genome shotgun (WGS) entry which is preliminary data.</text>
</comment>
<dbReference type="AlphaFoldDB" id="A0A6G0ZI23"/>
<dbReference type="SMART" id="SM00382">
    <property type="entry name" value="AAA"/>
    <property type="match status" value="2"/>
</dbReference>
<dbReference type="GO" id="GO:0003723">
    <property type="term" value="F:RNA binding"/>
    <property type="evidence" value="ECO:0007669"/>
    <property type="project" value="TreeGrafter"/>
</dbReference>
<evidence type="ECO:0000256" key="3">
    <source>
        <dbReference type="ARBA" id="ARBA00022840"/>
    </source>
</evidence>
<evidence type="ECO:0000313" key="5">
    <source>
        <dbReference type="EMBL" id="KAF0770189.1"/>
    </source>
</evidence>
<dbReference type="FunFam" id="3.40.50.300:FF:000149">
    <property type="entry name" value="Nuclear valosin-containing protein-like"/>
    <property type="match status" value="1"/>
</dbReference>
<proteinExistence type="inferred from homology"/>
<name>A0A6G0ZI23_APHCR</name>
<dbReference type="PANTHER" id="PTHR23077">
    <property type="entry name" value="AAA-FAMILY ATPASE"/>
    <property type="match status" value="1"/>
</dbReference>
<dbReference type="InterPro" id="IPR003959">
    <property type="entry name" value="ATPase_AAA_core"/>
</dbReference>
<dbReference type="Pfam" id="PF16725">
    <property type="entry name" value="Nucleolin_bd"/>
    <property type="match status" value="1"/>
</dbReference>
<dbReference type="FunFam" id="3.40.50.300:FF:000600">
    <property type="entry name" value="Nuclear valosin-containing protein-like"/>
    <property type="match status" value="1"/>
</dbReference>
<dbReference type="Pfam" id="PF17862">
    <property type="entry name" value="AAA_lid_3"/>
    <property type="match status" value="2"/>
</dbReference>
<dbReference type="InterPro" id="IPR038100">
    <property type="entry name" value="NLV2_N_sf"/>
</dbReference>
<dbReference type="GO" id="GO:0042254">
    <property type="term" value="P:ribosome biogenesis"/>
    <property type="evidence" value="ECO:0007669"/>
    <property type="project" value="TreeGrafter"/>
</dbReference>
<reference evidence="5 6" key="1">
    <citation type="submission" date="2019-08" db="EMBL/GenBank/DDBJ databases">
        <title>Whole genome of Aphis craccivora.</title>
        <authorList>
            <person name="Voronova N.V."/>
            <person name="Shulinski R.S."/>
            <person name="Bandarenka Y.V."/>
            <person name="Zhorov D.G."/>
            <person name="Warner D."/>
        </authorList>
    </citation>
    <scope>NUCLEOTIDE SEQUENCE [LARGE SCALE GENOMIC DNA]</scope>
    <source>
        <strain evidence="5">180601</strain>
        <tissue evidence="5">Whole Body</tissue>
    </source>
</reference>
<dbReference type="GO" id="GO:1990275">
    <property type="term" value="F:preribosome binding"/>
    <property type="evidence" value="ECO:0007669"/>
    <property type="project" value="TreeGrafter"/>
</dbReference>
<dbReference type="Gene3D" id="1.10.8.60">
    <property type="match status" value="2"/>
</dbReference>
<keyword evidence="6" id="KW-1185">Reference proteome</keyword>
<protein>
    <submittedName>
        <fullName evidence="5">Nuclear valosin-containing protein-like</fullName>
    </submittedName>
</protein>
<gene>
    <name evidence="5" type="ORF">FWK35_00010767</name>
</gene>
<organism evidence="5 6">
    <name type="scientific">Aphis craccivora</name>
    <name type="common">Cowpea aphid</name>
    <dbReference type="NCBI Taxonomy" id="307492"/>
    <lineage>
        <taxon>Eukaryota</taxon>
        <taxon>Metazoa</taxon>
        <taxon>Ecdysozoa</taxon>
        <taxon>Arthropoda</taxon>
        <taxon>Hexapoda</taxon>
        <taxon>Insecta</taxon>
        <taxon>Pterygota</taxon>
        <taxon>Neoptera</taxon>
        <taxon>Paraneoptera</taxon>
        <taxon>Hemiptera</taxon>
        <taxon>Sternorrhyncha</taxon>
        <taxon>Aphidomorpha</taxon>
        <taxon>Aphidoidea</taxon>
        <taxon>Aphididae</taxon>
        <taxon>Aphidini</taxon>
        <taxon>Aphis</taxon>
        <taxon>Aphis</taxon>
    </lineage>
</organism>
<dbReference type="GO" id="GO:0005634">
    <property type="term" value="C:nucleus"/>
    <property type="evidence" value="ECO:0007669"/>
    <property type="project" value="TreeGrafter"/>
</dbReference>
<dbReference type="InterPro" id="IPR031996">
    <property type="entry name" value="NVL2_nucleolin-bd"/>
</dbReference>
<dbReference type="InterPro" id="IPR027417">
    <property type="entry name" value="P-loop_NTPase"/>
</dbReference>
<evidence type="ECO:0000313" key="6">
    <source>
        <dbReference type="Proteomes" id="UP000478052"/>
    </source>
</evidence>
<evidence type="ECO:0000256" key="1">
    <source>
        <dbReference type="ARBA" id="ARBA00006914"/>
    </source>
</evidence>
<feature type="domain" description="AAA+ ATPase" evidence="4">
    <location>
        <begin position="264"/>
        <end position="399"/>
    </location>
</feature>
<dbReference type="EMBL" id="VUJU01000468">
    <property type="protein sequence ID" value="KAF0770189.1"/>
    <property type="molecule type" value="Genomic_DNA"/>
</dbReference>
<dbReference type="Proteomes" id="UP000478052">
    <property type="component" value="Unassembled WGS sequence"/>
</dbReference>
<dbReference type="InterPro" id="IPR003960">
    <property type="entry name" value="ATPase_AAA_CS"/>
</dbReference>
<comment type="similarity">
    <text evidence="1">Belongs to the AAA ATPase family.</text>
</comment>
<dbReference type="OrthoDB" id="27435at2759"/>
<keyword evidence="2" id="KW-0547">Nucleotide-binding</keyword>
<dbReference type="Pfam" id="PF00004">
    <property type="entry name" value="AAA"/>
    <property type="match status" value="2"/>
</dbReference>
<dbReference type="Gene3D" id="3.40.50.300">
    <property type="entry name" value="P-loop containing nucleotide triphosphate hydrolases"/>
    <property type="match status" value="2"/>
</dbReference>
<dbReference type="InterPro" id="IPR003593">
    <property type="entry name" value="AAA+_ATPase"/>
</dbReference>
<accession>A0A6G0ZI23</accession>
<dbReference type="InterPro" id="IPR041569">
    <property type="entry name" value="AAA_lid_3"/>
</dbReference>
<sequence>MRKDFTTFKMLRLHNFDLQTNFSLKYVSKTSLQDVQYTDRFIIPRVEEYLNRFMQATRKRSFLDKELIVNALRSEYPEYNRKPWGVMSNLVARALVVLDNLKDPVENISSEDSTIDIMSSGDERIDITNDLDPPENPKHYITEMNISDSELAQEVGSNSLSCDITTNGDRNKPATCSSNNIEKLPGWVIDKTPMTSTKRKNNLDKTVEGMPTPMKKVCQKIGSTEEVTLTFDDLAGCDSVLLEIFQLIIHMKHPLVYKQLGISPPKGFLLHGPPGCGKTLLAQAVAGELKIPLISIAAPQLVVGISGESEKRVRKLFETAVKSAPCVLFIDEVDSISPNRETTRDMERRIVAQLLSSLDSLKDDDKVIVIGATNRPDSLDPALRRAGRFDREVCLGIPDRQSRRAMLDLMCKNLPIDPTVSLDKLSELTPGYVGADLKSLTREAATVAANRTIKAIKMRTMSEDVNLDETEQLLSSNKNKIKDTLKLLRSDICIPEEYLLNELCEVQIELNDFKEALKKVVPSSKREGFVTVPNVTWDDIGSLKKIREELHMAMLAPVTHAKEFTALGLDVPTGVLLCGPPGCGKTLLAKAVANEAGINFISIKGPELLNMYVGESERGVRQCFQRARNSQPCVIFFDEIDALCPKRSDMDANGRSGQRVVNQLLTEMDGFEGGRSGGVFVMGATNRPDMIDPAVLRPGRLDKVLYVGLPDEEGRVDILKAVTKNRKRPVLADDVDLEAIGKNEKCSYFTGADLAALVREAGILCLQEYISSNDVNRQLAIQSKHFDEAMMKTRPSVSAEDQAHYELLKLKYAAPRS</sequence>